<evidence type="ECO:0000256" key="4">
    <source>
        <dbReference type="ARBA" id="ARBA00022737"/>
    </source>
</evidence>
<dbReference type="AlphaFoldDB" id="A0A8C5I7F7"/>
<keyword evidence="4" id="KW-0677">Repeat</keyword>
<reference evidence="6" key="3">
    <citation type="submission" date="2025-09" db="UniProtKB">
        <authorList>
            <consortium name="Ensembl"/>
        </authorList>
    </citation>
    <scope>IDENTIFICATION</scope>
</reference>
<keyword evidence="3" id="KW-0433">Leucine-rich repeat</keyword>
<dbReference type="Pfam" id="PF13516">
    <property type="entry name" value="LRR_6"/>
    <property type="match status" value="2"/>
</dbReference>
<dbReference type="RefSeq" id="XP_028329511.1">
    <property type="nucleotide sequence ID" value="XM_028473710.1"/>
</dbReference>
<dbReference type="RefSeq" id="XP_028329510.1">
    <property type="nucleotide sequence ID" value="XM_028473709.1"/>
</dbReference>
<dbReference type="PANTHER" id="PTHR31994:SF3">
    <property type="entry name" value="LEUCINE-RICH REPEAT-CONTAINING PROTEIN 42"/>
    <property type="match status" value="1"/>
</dbReference>
<dbReference type="InterPro" id="IPR032675">
    <property type="entry name" value="LRR_dom_sf"/>
</dbReference>
<dbReference type="Ensembl" id="ENSGWIT00000059060.1">
    <property type="protein sequence ID" value="ENSGWIP00000054824.1"/>
    <property type="gene ID" value="ENSGWIG00000026159.1"/>
</dbReference>
<keyword evidence="7" id="KW-1185">Reference proteome</keyword>
<dbReference type="PANTHER" id="PTHR31994">
    <property type="entry name" value="LEUCINE-RICH REPEAT-CONTAINING PROTEIN 42"/>
    <property type="match status" value="1"/>
</dbReference>
<evidence type="ECO:0000256" key="3">
    <source>
        <dbReference type="ARBA" id="ARBA00022614"/>
    </source>
</evidence>
<reference evidence="6" key="1">
    <citation type="submission" date="2020-06" db="EMBL/GenBank/DDBJ databases">
        <authorList>
            <consortium name="Wellcome Sanger Institute Data Sharing"/>
        </authorList>
    </citation>
    <scope>NUCLEOTIDE SEQUENCE [LARGE SCALE GENOMIC DNA]</scope>
</reference>
<dbReference type="CTD" id="115353"/>
<sequence>MDSSLFYGGQQAHHLVSDLLGGNRGPEPVILRENLFIVSSNEDGSRRYTTKSLFDITLLFVAEHIHRVDSLVDFPDPIGAKLFSVAHKINIFSIRDLAPKGLQLFVDAYGEMVLKSLCLRNRAHLLVERTAEVKSFLSLTSLDLYGCQLGDEHEIFQHLTSPLLASLAQLFMGNNDISDAGLQRLTAPVRIMHRGLASLQLLDISGNPISRKGLRYLTCLPKLVTLDVSGTNMKLSTGLKTTVWELLGLIYSEKPLDVFDHSRCKTDGWAEPVVHQWGSLNMPEQKENKARFTALRNFGRLQSRETESSAARTHEEVKLHFHKTSHQLKDRFSSQTLQKKNSFDKKRKRETEYCDHSHPRAQTSAVCSALTIEDMDLLSSY</sequence>
<evidence type="ECO:0000313" key="7">
    <source>
        <dbReference type="Proteomes" id="UP000694680"/>
    </source>
</evidence>
<dbReference type="SUPFAM" id="SSF52047">
    <property type="entry name" value="RNI-like"/>
    <property type="match status" value="1"/>
</dbReference>
<feature type="compositionally biased region" description="Basic and acidic residues" evidence="5">
    <location>
        <begin position="341"/>
        <end position="358"/>
    </location>
</feature>
<evidence type="ECO:0000256" key="2">
    <source>
        <dbReference type="ARBA" id="ARBA00014198"/>
    </source>
</evidence>
<accession>A0A8C5I7F7</accession>
<organism evidence="6 7">
    <name type="scientific">Gouania willdenowi</name>
    <name type="common">Blunt-snouted clingfish</name>
    <name type="synonym">Lepadogaster willdenowi</name>
    <dbReference type="NCBI Taxonomy" id="441366"/>
    <lineage>
        <taxon>Eukaryota</taxon>
        <taxon>Metazoa</taxon>
        <taxon>Chordata</taxon>
        <taxon>Craniata</taxon>
        <taxon>Vertebrata</taxon>
        <taxon>Euteleostomi</taxon>
        <taxon>Actinopterygii</taxon>
        <taxon>Neopterygii</taxon>
        <taxon>Teleostei</taxon>
        <taxon>Neoteleostei</taxon>
        <taxon>Acanthomorphata</taxon>
        <taxon>Ovalentaria</taxon>
        <taxon>Blenniimorphae</taxon>
        <taxon>Blenniiformes</taxon>
        <taxon>Gobiesocoidei</taxon>
        <taxon>Gobiesocidae</taxon>
        <taxon>Gobiesocinae</taxon>
        <taxon>Gouania</taxon>
    </lineage>
</organism>
<evidence type="ECO:0000256" key="1">
    <source>
        <dbReference type="ARBA" id="ARBA00009297"/>
    </source>
</evidence>
<protein>
    <recommendedName>
        <fullName evidence="2">Leucine-rich repeat-containing protein 42</fullName>
    </recommendedName>
</protein>
<reference evidence="6" key="2">
    <citation type="submission" date="2025-08" db="UniProtKB">
        <authorList>
            <consortium name="Ensembl"/>
        </authorList>
    </citation>
    <scope>IDENTIFICATION</scope>
</reference>
<evidence type="ECO:0000313" key="6">
    <source>
        <dbReference type="Ensembl" id="ENSGWIP00000054824.1"/>
    </source>
</evidence>
<gene>
    <name evidence="6" type="primary">lrrc42</name>
</gene>
<dbReference type="GeneID" id="114479819"/>
<dbReference type="InterPro" id="IPR039631">
    <property type="entry name" value="LRRC42"/>
</dbReference>
<dbReference type="OrthoDB" id="120976at2759"/>
<dbReference type="Gene3D" id="3.80.10.10">
    <property type="entry name" value="Ribonuclease Inhibitor"/>
    <property type="match status" value="1"/>
</dbReference>
<dbReference type="Proteomes" id="UP000694680">
    <property type="component" value="Chromosome 17"/>
</dbReference>
<dbReference type="InterPro" id="IPR001611">
    <property type="entry name" value="Leu-rich_rpt"/>
</dbReference>
<evidence type="ECO:0000256" key="5">
    <source>
        <dbReference type="SAM" id="MobiDB-lite"/>
    </source>
</evidence>
<name>A0A8C5I7F7_GOUWI</name>
<comment type="similarity">
    <text evidence="1">Belongs to the LRRC42 family.</text>
</comment>
<feature type="region of interest" description="Disordered" evidence="5">
    <location>
        <begin position="330"/>
        <end position="358"/>
    </location>
</feature>
<proteinExistence type="inferred from homology"/>